<evidence type="ECO:0000256" key="3">
    <source>
        <dbReference type="ARBA" id="ARBA00023146"/>
    </source>
</evidence>
<organism evidence="5 6">
    <name type="scientific">Bifidobacterium pullorum subsp. saeculare</name>
    <dbReference type="NCBI Taxonomy" id="78257"/>
    <lineage>
        <taxon>Bacteria</taxon>
        <taxon>Bacillati</taxon>
        <taxon>Actinomycetota</taxon>
        <taxon>Actinomycetes</taxon>
        <taxon>Bifidobacteriales</taxon>
        <taxon>Bifidobacteriaceae</taxon>
        <taxon>Bifidobacterium</taxon>
    </lineage>
</organism>
<dbReference type="InterPro" id="IPR004154">
    <property type="entry name" value="Anticodon-bd"/>
</dbReference>
<evidence type="ECO:0000256" key="2">
    <source>
        <dbReference type="ARBA" id="ARBA00022840"/>
    </source>
</evidence>
<dbReference type="SUPFAM" id="SSF52954">
    <property type="entry name" value="Class II aaRS ABD-related"/>
    <property type="match status" value="1"/>
</dbReference>
<keyword evidence="6" id="KW-1185">Reference proteome</keyword>
<reference evidence="5" key="1">
    <citation type="submission" date="2020-08" db="EMBL/GenBank/DDBJ databases">
        <authorList>
            <person name="Cejkova D."/>
            <person name="Kubasova T."/>
            <person name="Jahodarova E."/>
            <person name="Rychlik I."/>
        </authorList>
    </citation>
    <scope>NUCLEOTIDE SEQUENCE</scope>
    <source>
        <strain evidence="5">An836</strain>
    </source>
</reference>
<gene>
    <name evidence="5" type="ORF">H7U32_09515</name>
</gene>
<keyword evidence="5" id="KW-0436">Ligase</keyword>
<keyword evidence="3" id="KW-0030">Aminoacyl-tRNA synthetase</keyword>
<dbReference type="GO" id="GO:0005524">
    <property type="term" value="F:ATP binding"/>
    <property type="evidence" value="ECO:0007669"/>
    <property type="project" value="UniProtKB-KW"/>
</dbReference>
<keyword evidence="1" id="KW-0963">Cytoplasm</keyword>
<name>A0A938WX57_9BIFI</name>
<evidence type="ECO:0000256" key="1">
    <source>
        <dbReference type="ARBA" id="ARBA00022490"/>
    </source>
</evidence>
<dbReference type="Gene3D" id="3.40.50.800">
    <property type="entry name" value="Anticodon-binding domain"/>
    <property type="match status" value="1"/>
</dbReference>
<dbReference type="Proteomes" id="UP000718821">
    <property type="component" value="Unassembled WGS sequence"/>
</dbReference>
<comment type="caution">
    <text evidence="5">The sequence shown here is derived from an EMBL/GenBank/DDBJ whole genome shotgun (WGS) entry which is preliminary data.</text>
</comment>
<accession>A0A938WX57</accession>
<evidence type="ECO:0000313" key="5">
    <source>
        <dbReference type="EMBL" id="MBM6700510.1"/>
    </source>
</evidence>
<dbReference type="AlphaFoldDB" id="A0A938WX57"/>
<dbReference type="GO" id="GO:0006418">
    <property type="term" value="P:tRNA aminoacylation for protein translation"/>
    <property type="evidence" value="ECO:0007669"/>
    <property type="project" value="UniProtKB-ARBA"/>
</dbReference>
<feature type="domain" description="Anticodon-binding" evidence="4">
    <location>
        <begin position="1"/>
        <end position="40"/>
    </location>
</feature>
<feature type="non-terminal residue" evidence="5">
    <location>
        <position position="1"/>
    </location>
</feature>
<dbReference type="Pfam" id="PF03129">
    <property type="entry name" value="HGTP_anticodon"/>
    <property type="match status" value="1"/>
</dbReference>
<dbReference type="EC" id="6.1.1.15" evidence="5"/>
<evidence type="ECO:0000259" key="4">
    <source>
        <dbReference type="Pfam" id="PF03129"/>
    </source>
</evidence>
<protein>
    <submittedName>
        <fullName evidence="5">Proline--tRNA ligase</fullName>
        <ecNumber evidence="5">6.1.1.15</ecNumber>
    </submittedName>
</protein>
<keyword evidence="2" id="KW-0067">ATP-binding</keyword>
<proteinExistence type="predicted"/>
<evidence type="ECO:0000313" key="6">
    <source>
        <dbReference type="Proteomes" id="UP000718821"/>
    </source>
</evidence>
<dbReference type="InterPro" id="IPR036621">
    <property type="entry name" value="Anticodon-bd_dom_sf"/>
</dbReference>
<dbReference type="EMBL" id="JACLYU010000083">
    <property type="protein sequence ID" value="MBM6700510.1"/>
    <property type="molecule type" value="Genomic_DNA"/>
</dbReference>
<keyword evidence="2" id="KW-0547">Nucleotide-binding</keyword>
<dbReference type="GO" id="GO:0004827">
    <property type="term" value="F:proline-tRNA ligase activity"/>
    <property type="evidence" value="ECO:0007669"/>
    <property type="project" value="UniProtKB-EC"/>
</dbReference>
<sequence length="47" mass="5255">PYQLIVGKRGIQNGTVELKCRATGEREDVAIDEVVAKLAETVRSERR</sequence>
<reference evidence="5" key="2">
    <citation type="journal article" date="2021" name="Sci. Rep.">
        <title>The distribution of antibiotic resistance genes in chicken gut microbiota commensals.</title>
        <authorList>
            <person name="Juricova H."/>
            <person name="Matiasovicova J."/>
            <person name="Kubasova T."/>
            <person name="Cejkova D."/>
            <person name="Rychlik I."/>
        </authorList>
    </citation>
    <scope>NUCLEOTIDE SEQUENCE</scope>
    <source>
        <strain evidence="5">An836</strain>
    </source>
</reference>